<evidence type="ECO:0000256" key="23">
    <source>
        <dbReference type="SAM" id="Phobius"/>
    </source>
</evidence>
<dbReference type="InterPro" id="IPR051809">
    <property type="entry name" value="Plant_receptor-like_S/T_kinase"/>
</dbReference>
<dbReference type="OrthoDB" id="676979at2759"/>
<dbReference type="PANTHER" id="PTHR27008">
    <property type="entry name" value="OS04G0122200 PROTEIN"/>
    <property type="match status" value="1"/>
</dbReference>
<evidence type="ECO:0000256" key="11">
    <source>
        <dbReference type="ARBA" id="ARBA00022729"/>
    </source>
</evidence>
<keyword evidence="5" id="KW-1003">Cell membrane</keyword>
<keyword evidence="10 23" id="KW-0812">Transmembrane</keyword>
<keyword evidence="7" id="KW-0597">Phosphoprotein</keyword>
<keyword evidence="6" id="KW-0723">Serine/threonine-protein kinase</keyword>
<dbReference type="EMBL" id="LRBV02000004">
    <property type="status" value="NOT_ANNOTATED_CDS"/>
    <property type="molecule type" value="Genomic_DNA"/>
</dbReference>
<feature type="signal peptide" evidence="24">
    <location>
        <begin position="1"/>
        <end position="37"/>
    </location>
</feature>
<feature type="domain" description="Protein kinase" evidence="25">
    <location>
        <begin position="712"/>
        <end position="1024"/>
    </location>
</feature>
<dbReference type="PROSITE" id="PS00108">
    <property type="entry name" value="PROTEIN_KINASE_ST"/>
    <property type="match status" value="1"/>
</dbReference>
<dbReference type="AlphaFoldDB" id="A0A7N2LDZ3"/>
<dbReference type="InterPro" id="IPR003591">
    <property type="entry name" value="Leu-rich_rpt_typical-subtyp"/>
</dbReference>
<feature type="chain" id="PRO_5029602790" description="non-specific serine/threonine protein kinase" evidence="24">
    <location>
        <begin position="38"/>
        <end position="1044"/>
    </location>
</feature>
<evidence type="ECO:0000256" key="20">
    <source>
        <dbReference type="ARBA" id="ARBA00047899"/>
    </source>
</evidence>
<dbReference type="InterPro" id="IPR013210">
    <property type="entry name" value="LRR_N_plant-typ"/>
</dbReference>
<evidence type="ECO:0000256" key="13">
    <source>
        <dbReference type="ARBA" id="ARBA00022741"/>
    </source>
</evidence>
<evidence type="ECO:0000256" key="8">
    <source>
        <dbReference type="ARBA" id="ARBA00022614"/>
    </source>
</evidence>
<dbReference type="PROSITE" id="PS00107">
    <property type="entry name" value="PROTEIN_KINASE_ATP"/>
    <property type="match status" value="1"/>
</dbReference>
<dbReference type="FunFam" id="1.10.510.10:FF:000358">
    <property type="entry name" value="Putative leucine-rich repeat receptor-like serine/threonine-protein kinase"/>
    <property type="match status" value="1"/>
</dbReference>
<dbReference type="InterPro" id="IPR017441">
    <property type="entry name" value="Protein_kinase_ATP_BS"/>
</dbReference>
<dbReference type="Gene3D" id="3.80.10.10">
    <property type="entry name" value="Ribonuclease Inhibitor"/>
    <property type="match status" value="2"/>
</dbReference>
<evidence type="ECO:0000256" key="22">
    <source>
        <dbReference type="PROSITE-ProRule" id="PRU10141"/>
    </source>
</evidence>
<evidence type="ECO:0000256" key="2">
    <source>
        <dbReference type="ARBA" id="ARBA00004479"/>
    </source>
</evidence>
<keyword evidence="12" id="KW-0677">Repeat</keyword>
<dbReference type="Pfam" id="PF00560">
    <property type="entry name" value="LRR_1"/>
    <property type="match status" value="10"/>
</dbReference>
<name>A0A7N2LDZ3_QUELO</name>
<evidence type="ECO:0000256" key="17">
    <source>
        <dbReference type="ARBA" id="ARBA00023136"/>
    </source>
</evidence>
<evidence type="ECO:0000256" key="24">
    <source>
        <dbReference type="SAM" id="SignalP"/>
    </source>
</evidence>
<dbReference type="SUPFAM" id="SSF52058">
    <property type="entry name" value="L domain-like"/>
    <property type="match status" value="2"/>
</dbReference>
<dbReference type="InParanoid" id="A0A7N2LDZ3"/>
<evidence type="ECO:0000256" key="12">
    <source>
        <dbReference type="ARBA" id="ARBA00022737"/>
    </source>
</evidence>
<dbReference type="GO" id="GO:0004674">
    <property type="term" value="F:protein serine/threonine kinase activity"/>
    <property type="evidence" value="ECO:0007669"/>
    <property type="project" value="UniProtKB-KW"/>
</dbReference>
<dbReference type="SMART" id="SM00369">
    <property type="entry name" value="LRR_TYP"/>
    <property type="match status" value="5"/>
</dbReference>
<dbReference type="FunFam" id="3.80.10.10:FF:000041">
    <property type="entry name" value="LRR receptor-like serine/threonine-protein kinase ERECTA"/>
    <property type="match status" value="1"/>
</dbReference>
<keyword evidence="15 22" id="KW-0067">ATP-binding</keyword>
<dbReference type="FunFam" id="3.30.200.20:FF:000432">
    <property type="entry name" value="LRR receptor-like serine/threonine-protein kinase EFR"/>
    <property type="match status" value="1"/>
</dbReference>
<dbReference type="RefSeq" id="XP_030962262.1">
    <property type="nucleotide sequence ID" value="XM_031106402.1"/>
</dbReference>
<keyword evidence="8" id="KW-0433">Leucine-rich repeat</keyword>
<keyword evidence="19" id="KW-0325">Glycoprotein</keyword>
<dbReference type="InterPro" id="IPR000719">
    <property type="entry name" value="Prot_kinase_dom"/>
</dbReference>
<evidence type="ECO:0000256" key="10">
    <source>
        <dbReference type="ARBA" id="ARBA00022692"/>
    </source>
</evidence>
<dbReference type="KEGG" id="qlo:115983671"/>
<dbReference type="Pfam" id="PF08263">
    <property type="entry name" value="LRRNT_2"/>
    <property type="match status" value="1"/>
</dbReference>
<keyword evidence="9" id="KW-0808">Transferase</keyword>
<protein>
    <recommendedName>
        <fullName evidence="4">non-specific serine/threonine protein kinase</fullName>
        <ecNumber evidence="4">2.7.11.1</ecNumber>
    </recommendedName>
</protein>
<comment type="similarity">
    <text evidence="3">Belongs to the protein kinase superfamily. Ser/Thr protein kinase family.</text>
</comment>
<feature type="transmembrane region" description="Helical" evidence="23">
    <location>
        <begin position="658"/>
        <end position="678"/>
    </location>
</feature>
<keyword evidence="16 23" id="KW-1133">Transmembrane helix</keyword>
<accession>A0A7N2LDZ3</accession>
<evidence type="ECO:0000256" key="3">
    <source>
        <dbReference type="ARBA" id="ARBA00008684"/>
    </source>
</evidence>
<evidence type="ECO:0000256" key="19">
    <source>
        <dbReference type="ARBA" id="ARBA00023180"/>
    </source>
</evidence>
<proteinExistence type="inferred from homology"/>
<keyword evidence="18" id="KW-0675">Receptor</keyword>
<reference evidence="26 27" key="1">
    <citation type="journal article" date="2016" name="G3 (Bethesda)">
        <title>First Draft Assembly and Annotation of the Genome of a California Endemic Oak Quercus lobata Nee (Fagaceae).</title>
        <authorList>
            <person name="Sork V.L."/>
            <person name="Fitz-Gibbon S.T."/>
            <person name="Puiu D."/>
            <person name="Crepeau M."/>
            <person name="Gugger P.F."/>
            <person name="Sherman R."/>
            <person name="Stevens K."/>
            <person name="Langley C.H."/>
            <person name="Pellegrini M."/>
            <person name="Salzberg S.L."/>
        </authorList>
    </citation>
    <scope>NUCLEOTIDE SEQUENCE [LARGE SCALE GENOMIC DNA]</scope>
    <source>
        <strain evidence="26 27">cv. SW786</strain>
    </source>
</reference>
<keyword evidence="14" id="KW-0418">Kinase</keyword>
<evidence type="ECO:0000256" key="16">
    <source>
        <dbReference type="ARBA" id="ARBA00022989"/>
    </source>
</evidence>
<reference evidence="26" key="2">
    <citation type="submission" date="2021-01" db="UniProtKB">
        <authorList>
            <consortium name="EnsemblPlants"/>
        </authorList>
    </citation>
    <scope>IDENTIFICATION</scope>
</reference>
<evidence type="ECO:0000256" key="4">
    <source>
        <dbReference type="ARBA" id="ARBA00012513"/>
    </source>
</evidence>
<comment type="catalytic activity">
    <reaction evidence="20">
        <text>L-threonyl-[protein] + ATP = O-phospho-L-threonyl-[protein] + ADP + H(+)</text>
        <dbReference type="Rhea" id="RHEA:46608"/>
        <dbReference type="Rhea" id="RHEA-COMP:11060"/>
        <dbReference type="Rhea" id="RHEA-COMP:11605"/>
        <dbReference type="ChEBI" id="CHEBI:15378"/>
        <dbReference type="ChEBI" id="CHEBI:30013"/>
        <dbReference type="ChEBI" id="CHEBI:30616"/>
        <dbReference type="ChEBI" id="CHEBI:61977"/>
        <dbReference type="ChEBI" id="CHEBI:456216"/>
        <dbReference type="EC" id="2.7.11.1"/>
    </reaction>
</comment>
<keyword evidence="27" id="KW-1185">Reference proteome</keyword>
<keyword evidence="13 22" id="KW-0547">Nucleotide-binding</keyword>
<dbReference type="FunFam" id="3.80.10.10:FF:000101">
    <property type="entry name" value="LRR receptor-like serine/threonine-protein kinase ERECTA"/>
    <property type="match status" value="1"/>
</dbReference>
<evidence type="ECO:0000259" key="25">
    <source>
        <dbReference type="PROSITE" id="PS50011"/>
    </source>
</evidence>
<evidence type="ECO:0000256" key="18">
    <source>
        <dbReference type="ARBA" id="ARBA00023170"/>
    </source>
</evidence>
<organism evidence="26 27">
    <name type="scientific">Quercus lobata</name>
    <name type="common">Valley oak</name>
    <dbReference type="NCBI Taxonomy" id="97700"/>
    <lineage>
        <taxon>Eukaryota</taxon>
        <taxon>Viridiplantae</taxon>
        <taxon>Streptophyta</taxon>
        <taxon>Embryophyta</taxon>
        <taxon>Tracheophyta</taxon>
        <taxon>Spermatophyta</taxon>
        <taxon>Magnoliopsida</taxon>
        <taxon>eudicotyledons</taxon>
        <taxon>Gunneridae</taxon>
        <taxon>Pentapetalae</taxon>
        <taxon>rosids</taxon>
        <taxon>fabids</taxon>
        <taxon>Fagales</taxon>
        <taxon>Fagaceae</taxon>
        <taxon>Quercus</taxon>
    </lineage>
</organism>
<evidence type="ECO:0000313" key="27">
    <source>
        <dbReference type="Proteomes" id="UP000594261"/>
    </source>
</evidence>
<dbReference type="PROSITE" id="PS51450">
    <property type="entry name" value="LRR"/>
    <property type="match status" value="1"/>
</dbReference>
<dbReference type="SUPFAM" id="SSF56112">
    <property type="entry name" value="Protein kinase-like (PK-like)"/>
    <property type="match status" value="1"/>
</dbReference>
<evidence type="ECO:0000256" key="7">
    <source>
        <dbReference type="ARBA" id="ARBA00022553"/>
    </source>
</evidence>
<evidence type="ECO:0000256" key="21">
    <source>
        <dbReference type="ARBA" id="ARBA00048679"/>
    </source>
</evidence>
<sequence>MFLEPYSMGLSPPSSFYMYAFILLWCFCLFLTSVTSGNNVTDQLALLEFKAKITHDPFGIMSSWNDSIHFCQWQGVTCGRRHQRVTVLNLQSQKLVGPISPFVGNLSFLRNLTLQNNSFHSEIPPEIGHLRKLQVLRLENNTISGIIPNNLSSCTNLIAFFVGYNLLIGEIPAKLGTLSKLQIISIHKNNLTGSIPSSFGNLSFLEGFSAAYNHLGGLIPYSLGQLTKLTFFAVGTNRLFGTIPPSIYNLSSLITFHVGINQIQGHLPLDIGITLPKLEYFSIGQNQFTGSIPVSISNASNLNTLDLGMNKLIGKVPSLEKLNRVSLLLITLNHLGSGRENDLSFLCSLTNATNLRKLGINGNNFGGNLPECISNFSADLTDLYLDNNQIFGYIPTGIGNLINLERLEMWNNKLSGNIPFEIAKPHKIQFLDLSQNNFSGNIPSSLGNFTNLIELYLQENNLQGNIPSSLGQCQNLIYLFLDHNNLSGSISPQVIGLSFSPISLDISANQFTGTLPMEVGNFKNLGYLDISENMLSGKIPMNLGSCVKLEFLAMRRNFFQGTIPSSFESLRGLKQLDLSSNNFSGEIPKFLELFDLQLLNLSNNHFEGEVPTKGIFKNTSATSLNGNGELCGGIPKFQLPKCKYNKSKKKKLTLTVKLIISILSGLFGITLILSLLLLCSLRKKRKKNTSIDSINFLLNVSYQSLLNATNGFSSANLIGKGSFGSVYKGILDQGRHMVAVKVLNLSHRGASKSFMAECEALRNIRHRNLVKVLTACSGIDYQGHDFKALVYEFLRNGNLDEWLHPTPRTNEATEEPRKLSILQRLNIAIDVASALDYLHHRCETPIVHCDLKPSNVLLDDDLIGHVGDFGLARFLQDVSQDCSANQSSSIGVRGTVGYTPPEYGMGNEVSLYGDTYSYGILLLEMFTGKRPTDSIFQDNSNLHDFVKAALSERKIDIIDPNLLWERQEEEMRRINNTQNEDQNGSSKIQECLILILGIGVACSTEFPRERMNISTVVVELHKIRESILKTSIQRQGVRATGAQG</sequence>
<dbReference type="GO" id="GO:0005886">
    <property type="term" value="C:plasma membrane"/>
    <property type="evidence" value="ECO:0007669"/>
    <property type="project" value="UniProtKB-SubCell"/>
</dbReference>
<dbReference type="Pfam" id="PF07714">
    <property type="entry name" value="PK_Tyr_Ser-Thr"/>
    <property type="match status" value="1"/>
</dbReference>
<dbReference type="PANTHER" id="PTHR27008:SF577">
    <property type="entry name" value="PROTEIN KINASE DOMAIN-CONTAINING PROTEIN"/>
    <property type="match status" value="1"/>
</dbReference>
<dbReference type="GO" id="GO:0005524">
    <property type="term" value="F:ATP binding"/>
    <property type="evidence" value="ECO:0007669"/>
    <property type="project" value="UniProtKB-UniRule"/>
</dbReference>
<dbReference type="EnsemblPlants" id="QL04p019607:mrna">
    <property type="protein sequence ID" value="QL04p019607:mrna"/>
    <property type="gene ID" value="QL04p019607"/>
</dbReference>
<dbReference type="InterPro" id="IPR008271">
    <property type="entry name" value="Ser/Thr_kinase_AS"/>
</dbReference>
<dbReference type="OMA" id="MRRINNT"/>
<dbReference type="Gramene" id="QL04p019607:mrna">
    <property type="protein sequence ID" value="QL04p019607:mrna"/>
    <property type="gene ID" value="QL04p019607"/>
</dbReference>
<dbReference type="InterPro" id="IPR001611">
    <property type="entry name" value="Leu-rich_rpt"/>
</dbReference>
<evidence type="ECO:0000256" key="1">
    <source>
        <dbReference type="ARBA" id="ARBA00004162"/>
    </source>
</evidence>
<dbReference type="EC" id="2.7.11.1" evidence="4"/>
<dbReference type="InterPro" id="IPR011009">
    <property type="entry name" value="Kinase-like_dom_sf"/>
</dbReference>
<keyword evidence="17 23" id="KW-0472">Membrane</keyword>
<keyword evidence="11 24" id="KW-0732">Signal</keyword>
<dbReference type="GeneID" id="115983671"/>
<gene>
    <name evidence="26" type="primary">LOC115983671</name>
</gene>
<dbReference type="PROSITE" id="PS50011">
    <property type="entry name" value="PROTEIN_KINASE_DOM"/>
    <property type="match status" value="1"/>
</dbReference>
<evidence type="ECO:0000313" key="26">
    <source>
        <dbReference type="EnsemblPlants" id="QL04p019607:mrna"/>
    </source>
</evidence>
<dbReference type="Proteomes" id="UP000594261">
    <property type="component" value="Chromosome 4"/>
</dbReference>
<evidence type="ECO:0000256" key="6">
    <source>
        <dbReference type="ARBA" id="ARBA00022527"/>
    </source>
</evidence>
<dbReference type="FunFam" id="3.80.10.10:FF:000288">
    <property type="entry name" value="LRR receptor-like serine/threonine-protein kinase EFR"/>
    <property type="match status" value="1"/>
</dbReference>
<dbReference type="Gene3D" id="1.10.510.10">
    <property type="entry name" value="Transferase(Phosphotransferase) domain 1"/>
    <property type="match status" value="1"/>
</dbReference>
<comment type="catalytic activity">
    <reaction evidence="21">
        <text>L-seryl-[protein] + ATP = O-phospho-L-seryl-[protein] + ADP + H(+)</text>
        <dbReference type="Rhea" id="RHEA:17989"/>
        <dbReference type="Rhea" id="RHEA-COMP:9863"/>
        <dbReference type="Rhea" id="RHEA-COMP:11604"/>
        <dbReference type="ChEBI" id="CHEBI:15378"/>
        <dbReference type="ChEBI" id="CHEBI:29999"/>
        <dbReference type="ChEBI" id="CHEBI:30616"/>
        <dbReference type="ChEBI" id="CHEBI:83421"/>
        <dbReference type="ChEBI" id="CHEBI:456216"/>
        <dbReference type="EC" id="2.7.11.1"/>
    </reaction>
</comment>
<dbReference type="FunCoup" id="A0A7N2LDZ3">
    <property type="interactions" value="577"/>
</dbReference>
<dbReference type="InterPro" id="IPR032675">
    <property type="entry name" value="LRR_dom_sf"/>
</dbReference>
<dbReference type="Gene3D" id="3.30.200.20">
    <property type="entry name" value="Phosphorylase Kinase, domain 1"/>
    <property type="match status" value="1"/>
</dbReference>
<evidence type="ECO:0000256" key="5">
    <source>
        <dbReference type="ARBA" id="ARBA00022475"/>
    </source>
</evidence>
<feature type="binding site" evidence="22">
    <location>
        <position position="741"/>
    </location>
    <ligand>
        <name>ATP</name>
        <dbReference type="ChEBI" id="CHEBI:30616"/>
    </ligand>
</feature>
<evidence type="ECO:0000256" key="9">
    <source>
        <dbReference type="ARBA" id="ARBA00022679"/>
    </source>
</evidence>
<dbReference type="InterPro" id="IPR001245">
    <property type="entry name" value="Ser-Thr/Tyr_kinase_cat_dom"/>
</dbReference>
<evidence type="ECO:0000256" key="15">
    <source>
        <dbReference type="ARBA" id="ARBA00022840"/>
    </source>
</evidence>
<dbReference type="SMART" id="SM00220">
    <property type="entry name" value="S_TKc"/>
    <property type="match status" value="1"/>
</dbReference>
<comment type="subcellular location">
    <subcellularLocation>
        <location evidence="1">Cell membrane</location>
        <topology evidence="1">Single-pass membrane protein</topology>
    </subcellularLocation>
    <subcellularLocation>
        <location evidence="2">Membrane</location>
        <topology evidence="2">Single-pass type I membrane protein</topology>
    </subcellularLocation>
</comment>
<evidence type="ECO:0000256" key="14">
    <source>
        <dbReference type="ARBA" id="ARBA00022777"/>
    </source>
</evidence>